<dbReference type="InterPro" id="IPR013815">
    <property type="entry name" value="ATP_grasp_subdomain_1"/>
</dbReference>
<evidence type="ECO:0000256" key="5">
    <source>
        <dbReference type="PROSITE-ProRule" id="PRU00409"/>
    </source>
</evidence>
<protein>
    <submittedName>
        <fullName evidence="8">Uncharacterized protein</fullName>
    </submittedName>
</protein>
<dbReference type="PROSITE" id="PS00867">
    <property type="entry name" value="CPSASE_2"/>
    <property type="match status" value="1"/>
</dbReference>
<keyword evidence="1" id="KW-0436">Ligase</keyword>
<evidence type="ECO:0000313" key="8">
    <source>
        <dbReference type="EMBL" id="VEN47679.1"/>
    </source>
</evidence>
<dbReference type="Gene3D" id="3.30.1490.20">
    <property type="entry name" value="ATP-grasp fold, A domain"/>
    <property type="match status" value="1"/>
</dbReference>
<dbReference type="InterPro" id="IPR005479">
    <property type="entry name" value="CPAse_ATP-bd"/>
</dbReference>
<dbReference type="GO" id="GO:0005737">
    <property type="term" value="C:cytoplasm"/>
    <property type="evidence" value="ECO:0007669"/>
    <property type="project" value="TreeGrafter"/>
</dbReference>
<dbReference type="PROSITE" id="PS50975">
    <property type="entry name" value="ATP_GRASP"/>
    <property type="match status" value="1"/>
</dbReference>
<dbReference type="InterPro" id="IPR011761">
    <property type="entry name" value="ATP-grasp"/>
</dbReference>
<dbReference type="InterPro" id="IPR011054">
    <property type="entry name" value="Rudment_hybrid_motif"/>
</dbReference>
<dbReference type="GO" id="GO:0005524">
    <property type="term" value="F:ATP binding"/>
    <property type="evidence" value="ECO:0007669"/>
    <property type="project" value="UniProtKB-UniRule"/>
</dbReference>
<dbReference type="InterPro" id="IPR011764">
    <property type="entry name" value="Biotin_carboxylation_dom"/>
</dbReference>
<organism evidence="8 9">
    <name type="scientific">Callosobruchus maculatus</name>
    <name type="common">Southern cowpea weevil</name>
    <name type="synonym">Pulse bruchid</name>
    <dbReference type="NCBI Taxonomy" id="64391"/>
    <lineage>
        <taxon>Eukaryota</taxon>
        <taxon>Metazoa</taxon>
        <taxon>Ecdysozoa</taxon>
        <taxon>Arthropoda</taxon>
        <taxon>Hexapoda</taxon>
        <taxon>Insecta</taxon>
        <taxon>Pterygota</taxon>
        <taxon>Neoptera</taxon>
        <taxon>Endopterygota</taxon>
        <taxon>Coleoptera</taxon>
        <taxon>Polyphaga</taxon>
        <taxon>Cucujiformia</taxon>
        <taxon>Chrysomeloidea</taxon>
        <taxon>Chrysomelidae</taxon>
        <taxon>Bruchinae</taxon>
        <taxon>Bruchini</taxon>
        <taxon>Callosobruchus</taxon>
    </lineage>
</organism>
<feature type="domain" description="Biotin carboxylation" evidence="7">
    <location>
        <begin position="1"/>
        <end position="328"/>
    </location>
</feature>
<evidence type="ECO:0000259" key="6">
    <source>
        <dbReference type="PROSITE" id="PS50975"/>
    </source>
</evidence>
<keyword evidence="3 5" id="KW-0067">ATP-binding</keyword>
<dbReference type="GO" id="GO:0006094">
    <property type="term" value="P:gluconeogenesis"/>
    <property type="evidence" value="ECO:0007669"/>
    <property type="project" value="TreeGrafter"/>
</dbReference>
<dbReference type="GO" id="GO:0046872">
    <property type="term" value="F:metal ion binding"/>
    <property type="evidence" value="ECO:0007669"/>
    <property type="project" value="InterPro"/>
</dbReference>
<dbReference type="Pfam" id="PF02785">
    <property type="entry name" value="Biotin_carb_C"/>
    <property type="match status" value="1"/>
</dbReference>
<dbReference type="EMBL" id="CAACVG010007929">
    <property type="protein sequence ID" value="VEN47679.1"/>
    <property type="molecule type" value="Genomic_DNA"/>
</dbReference>
<evidence type="ECO:0000256" key="3">
    <source>
        <dbReference type="ARBA" id="ARBA00022840"/>
    </source>
</evidence>
<evidence type="ECO:0000256" key="1">
    <source>
        <dbReference type="ARBA" id="ARBA00022598"/>
    </source>
</evidence>
<sequence length="328" mass="36643">MQRQRDRRSPSGLWVPFRRADFAQAVIDAGLRFIGPFQKSFTKWVIRLLPERPIAAGVPIVPGTDGPVTTKEEAKEFCIKHGLPVIFKAAYGGGGRGMRVVREMSEVEENFQRASSEALSAFGNGAMFIEKFIERPRHIEVQLLGDKAGNVVHLYERDCSVQRRHQKVVEMAPAPHLPLKIRNQMTDLAVQLARHVGYENAGTVEFLCDEKGNFYFIEVNARLQVEHTVTEEITGIDLVQSQIRVAEGMTLPELGIEQDKIKPLGFAIQCRVTTEDPAKNFQPDTGRIEVFRSGEGMGIRLDGASAFAGAIISPYYDSLLVKVRKYST</sequence>
<dbReference type="Pfam" id="PF02786">
    <property type="entry name" value="CPSase_L_D2"/>
    <property type="match status" value="1"/>
</dbReference>
<evidence type="ECO:0000259" key="7">
    <source>
        <dbReference type="PROSITE" id="PS50979"/>
    </source>
</evidence>
<gene>
    <name evidence="8" type="ORF">CALMAC_LOCUS9365</name>
</gene>
<dbReference type="SUPFAM" id="SSF51246">
    <property type="entry name" value="Rudiment single hybrid motif"/>
    <property type="match status" value="1"/>
</dbReference>
<keyword evidence="9" id="KW-1185">Reference proteome</keyword>
<proteinExistence type="predicted"/>
<evidence type="ECO:0000313" key="9">
    <source>
        <dbReference type="Proteomes" id="UP000410492"/>
    </source>
</evidence>
<reference evidence="8 9" key="1">
    <citation type="submission" date="2019-01" db="EMBL/GenBank/DDBJ databases">
        <authorList>
            <person name="Sayadi A."/>
        </authorList>
    </citation>
    <scope>NUCLEOTIDE SEQUENCE [LARGE SCALE GENOMIC DNA]</scope>
</reference>
<dbReference type="InterPro" id="IPR005482">
    <property type="entry name" value="Biotin_COase_C"/>
</dbReference>
<keyword evidence="4" id="KW-0092">Biotin</keyword>
<dbReference type="GO" id="GO:0004736">
    <property type="term" value="F:pyruvate carboxylase activity"/>
    <property type="evidence" value="ECO:0007669"/>
    <property type="project" value="TreeGrafter"/>
</dbReference>
<dbReference type="Proteomes" id="UP000410492">
    <property type="component" value="Unassembled WGS sequence"/>
</dbReference>
<dbReference type="SUPFAM" id="SSF56059">
    <property type="entry name" value="Glutathione synthetase ATP-binding domain-like"/>
    <property type="match status" value="1"/>
</dbReference>
<name>A0A653CIS7_CALMS</name>
<dbReference type="PANTHER" id="PTHR43778:SF2">
    <property type="entry name" value="PYRUVATE CARBOXYLASE, MITOCHONDRIAL"/>
    <property type="match status" value="1"/>
</dbReference>
<evidence type="ECO:0000256" key="2">
    <source>
        <dbReference type="ARBA" id="ARBA00022741"/>
    </source>
</evidence>
<dbReference type="OrthoDB" id="196847at2759"/>
<accession>A0A653CIS7</accession>
<dbReference type="SMART" id="SM00878">
    <property type="entry name" value="Biotin_carb_C"/>
    <property type="match status" value="1"/>
</dbReference>
<dbReference type="PANTHER" id="PTHR43778">
    <property type="entry name" value="PYRUVATE CARBOXYLASE"/>
    <property type="match status" value="1"/>
</dbReference>
<dbReference type="InterPro" id="IPR055268">
    <property type="entry name" value="PCB-like"/>
</dbReference>
<feature type="domain" description="ATP-grasp" evidence="6">
    <location>
        <begin position="52"/>
        <end position="247"/>
    </location>
</feature>
<dbReference type="AlphaFoldDB" id="A0A653CIS7"/>
<dbReference type="Gene3D" id="3.30.470.20">
    <property type="entry name" value="ATP-grasp fold, B domain"/>
    <property type="match status" value="1"/>
</dbReference>
<dbReference type="FunFam" id="3.30.1490.20:FF:000018">
    <property type="entry name" value="Biotin carboxylase"/>
    <property type="match status" value="1"/>
</dbReference>
<evidence type="ECO:0000256" key="4">
    <source>
        <dbReference type="ARBA" id="ARBA00023267"/>
    </source>
</evidence>
<keyword evidence="2 5" id="KW-0547">Nucleotide-binding</keyword>
<dbReference type="PROSITE" id="PS50979">
    <property type="entry name" value="BC"/>
    <property type="match status" value="1"/>
</dbReference>